<organism evidence="4 5">
    <name type="scientific">Pseudoduganella lurida</name>
    <dbReference type="NCBI Taxonomy" id="1036180"/>
    <lineage>
        <taxon>Bacteria</taxon>
        <taxon>Pseudomonadati</taxon>
        <taxon>Pseudomonadota</taxon>
        <taxon>Betaproteobacteria</taxon>
        <taxon>Burkholderiales</taxon>
        <taxon>Oxalobacteraceae</taxon>
        <taxon>Telluria group</taxon>
        <taxon>Pseudoduganella</taxon>
    </lineage>
</organism>
<dbReference type="InterPro" id="IPR051200">
    <property type="entry name" value="Host-pathogen_enzymatic-act"/>
</dbReference>
<reference evidence="4 5" key="1">
    <citation type="journal article" date="2015" name="Stand. Genomic Sci.">
        <title>Genomic Encyclopedia of Bacterial and Archaeal Type Strains, Phase III: the genomes of soil and plant-associated and newly described type strains.</title>
        <authorList>
            <person name="Whitman W.B."/>
            <person name="Woyke T."/>
            <person name="Klenk H.P."/>
            <person name="Zhou Y."/>
            <person name="Lilburn T.G."/>
            <person name="Beck B.J."/>
            <person name="De Vos P."/>
            <person name="Vandamme P."/>
            <person name="Eisen J.A."/>
            <person name="Garrity G."/>
            <person name="Hugenholtz P."/>
            <person name="Kyrpides N.C."/>
        </authorList>
    </citation>
    <scope>NUCLEOTIDE SEQUENCE [LARGE SCALE GENOMIC DNA]</scope>
    <source>
        <strain evidence="4 5">CGMCC 1.10822</strain>
    </source>
</reference>
<keyword evidence="5" id="KW-1185">Reference proteome</keyword>
<name>A0A562RJ48_9BURK</name>
<sequence>MQRTKFAGTTIRAAALAIVLAGALTPAHALPSAQDRVYTADQNSNTVSVIDPSTNTLLGQIRLGNLRPDVLSPLYKGEVNVHGLGFSPDHKTLIAIANGSNSVTFIDTATNKVKGVTYIGRSPHEGFFTADGREVWVVVRGEDYISVIDPATFKETRRIQTTGGPGMVMFHPDGRLAFVVSSFNPVVDVVDVKSHQVVKHIPVTSPFSPFLQFSPDFKEVWMTHKDVGKVTRIDVATQSVKGVIDTGLITNHLAFARTPAGVRAYVTVGGENVVKVYSTGDAPALVATIPTGALPHGVWRSDDDSRVYVGLENGDGVDVIDTAANKVVAHAPVGQAPQALVYVSHAVPAGAGTTNLVPRANAEPVNIALRPAGGGATGFVVARNLGLTDALEVSLFSLKPDTVYSVYASGQAMPVARFKTNPKGMANGTAIGPMREVASALSAKDPGASRILVMEGDAPADPAKAVLASVR</sequence>
<dbReference type="RefSeq" id="WP_141839147.1">
    <property type="nucleotide sequence ID" value="NZ_VLLB01000001.1"/>
</dbReference>
<evidence type="ECO:0000313" key="5">
    <source>
        <dbReference type="Proteomes" id="UP000318431"/>
    </source>
</evidence>
<proteinExistence type="predicted"/>
<dbReference type="InterPro" id="IPR011045">
    <property type="entry name" value="N2O_reductase_N"/>
</dbReference>
<comment type="caution">
    <text evidence="4">The sequence shown here is derived from an EMBL/GenBank/DDBJ whole genome shotgun (WGS) entry which is preliminary data.</text>
</comment>
<dbReference type="Gene3D" id="2.130.10.10">
    <property type="entry name" value="YVTN repeat-like/Quinoprotein amine dehydrogenase"/>
    <property type="match status" value="2"/>
</dbReference>
<evidence type="ECO:0000256" key="2">
    <source>
        <dbReference type="SAM" id="SignalP"/>
    </source>
</evidence>
<dbReference type="EMBL" id="VLLB01000001">
    <property type="protein sequence ID" value="TWI69099.1"/>
    <property type="molecule type" value="Genomic_DNA"/>
</dbReference>
<feature type="signal peptide" evidence="2">
    <location>
        <begin position="1"/>
        <end position="29"/>
    </location>
</feature>
<dbReference type="InterPro" id="IPR015943">
    <property type="entry name" value="WD40/YVTN_repeat-like_dom_sf"/>
</dbReference>
<dbReference type="NCBIfam" id="TIGR02276">
    <property type="entry name" value="beta_rpt_yvtn"/>
    <property type="match status" value="1"/>
</dbReference>
<dbReference type="Proteomes" id="UP000318431">
    <property type="component" value="Unassembled WGS sequence"/>
</dbReference>
<evidence type="ECO:0000259" key="3">
    <source>
        <dbReference type="Pfam" id="PF21783"/>
    </source>
</evidence>
<dbReference type="PANTHER" id="PTHR47197:SF3">
    <property type="entry name" value="DIHYDRO-HEME D1 DEHYDROGENASE"/>
    <property type="match status" value="1"/>
</dbReference>
<dbReference type="PANTHER" id="PTHR47197">
    <property type="entry name" value="PROTEIN NIRF"/>
    <property type="match status" value="1"/>
</dbReference>
<gene>
    <name evidence="4" type="ORF">IP91_00164</name>
</gene>
<dbReference type="OrthoDB" id="145213at2"/>
<dbReference type="InterPro" id="IPR048433">
    <property type="entry name" value="YNCE-like_beta-prop"/>
</dbReference>
<dbReference type="Pfam" id="PF21783">
    <property type="entry name" value="YNCE"/>
    <property type="match status" value="1"/>
</dbReference>
<feature type="domain" description="YNCE-like beta-propeller" evidence="3">
    <location>
        <begin position="134"/>
        <end position="324"/>
    </location>
</feature>
<dbReference type="AlphaFoldDB" id="A0A562RJ48"/>
<protein>
    <submittedName>
        <fullName evidence="4">YVTN family beta-propeller protein</fullName>
    </submittedName>
</protein>
<evidence type="ECO:0000313" key="4">
    <source>
        <dbReference type="EMBL" id="TWI69099.1"/>
    </source>
</evidence>
<evidence type="ECO:0000256" key="1">
    <source>
        <dbReference type="ARBA" id="ARBA00022729"/>
    </source>
</evidence>
<dbReference type="SUPFAM" id="SSF50974">
    <property type="entry name" value="Nitrous oxide reductase, N-terminal domain"/>
    <property type="match status" value="1"/>
</dbReference>
<keyword evidence="1 2" id="KW-0732">Signal</keyword>
<feature type="chain" id="PRO_5022099109" evidence="2">
    <location>
        <begin position="30"/>
        <end position="471"/>
    </location>
</feature>
<accession>A0A562RJ48</accession>
<dbReference type="InterPro" id="IPR011964">
    <property type="entry name" value="YVTN_b-propeller_repeat"/>
</dbReference>